<comment type="caution">
    <text evidence="1">The sequence shown here is derived from an EMBL/GenBank/DDBJ whole genome shotgun (WGS) entry which is preliminary data.</text>
</comment>
<accession>A0ACB6UZQ6</accession>
<dbReference type="EMBL" id="QVQA01000223">
    <property type="protein sequence ID" value="KAF5093548.1"/>
    <property type="molecule type" value="Genomic_DNA"/>
</dbReference>
<sequence>MKGREHMVKNEIVVLKRISQGHKNILTLVDYFETPNNLYLVTDLARGNELFDRIYHKGSFYESDAANIIRSIASGVAYLHSHGIVHRDLKPENLLFQTPDEDSDLLIADFGLSRIIDEEKFRMLTTTCGTPAYMAPEIFKKSGHGKPVDVWAIGVITYFLLCGYTPFDRDSSAEEMQAILACDYSFEPEEYWQDVSEDARDFISRCLQIDVDKRMTAEECLKHPFLREREKKKPVSEASESTAETTETKIKDDSAVKAEETNGDGAENGEAAESAEATEDGIAKPKKRETDLLPTVKSNLNLRGRITPSGSVDKLTNLSMTPATSTPTVSVAAPKSSDNLTSTMEGAFSQSPDAARPVLSPLTPVTKTKD</sequence>
<proteinExistence type="predicted"/>
<evidence type="ECO:0000313" key="2">
    <source>
        <dbReference type="Proteomes" id="UP000744676"/>
    </source>
</evidence>
<dbReference type="Proteomes" id="UP000744676">
    <property type="component" value="Unassembled WGS sequence"/>
</dbReference>
<organism evidence="1 2">
    <name type="scientific">Geotrichum galactomycetum</name>
    <dbReference type="NCBI Taxonomy" id="27317"/>
    <lineage>
        <taxon>Eukaryota</taxon>
        <taxon>Fungi</taxon>
        <taxon>Dikarya</taxon>
        <taxon>Ascomycota</taxon>
        <taxon>Saccharomycotina</taxon>
        <taxon>Dipodascomycetes</taxon>
        <taxon>Dipodascales</taxon>
        <taxon>Dipodascaceae</taxon>
        <taxon>Geotrichum</taxon>
    </lineage>
</organism>
<keyword evidence="2" id="KW-1185">Reference proteome</keyword>
<gene>
    <name evidence="1" type="ORF">D0Z00_004006</name>
</gene>
<evidence type="ECO:0000313" key="1">
    <source>
        <dbReference type="EMBL" id="KAF5093548.1"/>
    </source>
</evidence>
<name>A0ACB6UZQ6_9ASCO</name>
<reference evidence="1 2" key="1">
    <citation type="journal article" date="2020" name="Front. Microbiol.">
        <title>Phenotypic and Genetic Characterization of the Cheese Ripening Yeast Geotrichum candidum.</title>
        <authorList>
            <person name="Perkins V."/>
            <person name="Vignola S."/>
            <person name="Lessard M.H."/>
            <person name="Plante P.L."/>
            <person name="Corbeil J."/>
            <person name="Dugat-Bony E."/>
            <person name="Frenette M."/>
            <person name="Labrie S."/>
        </authorList>
    </citation>
    <scope>NUCLEOTIDE SEQUENCE [LARGE SCALE GENOMIC DNA]</scope>
    <source>
        <strain evidence="1 2">LMA-1147</strain>
    </source>
</reference>
<protein>
    <submittedName>
        <fullName evidence="1">Uncharacterized protein</fullName>
    </submittedName>
</protein>